<accession>A0A109D6R0</accession>
<reference evidence="1 2" key="1">
    <citation type="submission" date="2015-11" db="EMBL/GenBank/DDBJ databases">
        <title>Draft WGS of Vibrio toranzoniae.</title>
        <authorList>
            <person name="Lasa A."/>
            <person name="Romalde J.L."/>
        </authorList>
    </citation>
    <scope>NUCLEOTIDE SEQUENCE [LARGE SCALE GENOMIC DNA]</scope>
    <source>
        <strain evidence="1 2">Vb 10.8</strain>
    </source>
</reference>
<evidence type="ECO:0000313" key="2">
    <source>
        <dbReference type="Proteomes" id="UP000057389"/>
    </source>
</evidence>
<dbReference type="OrthoDB" id="7061482at2"/>
<proteinExistence type="predicted"/>
<evidence type="ECO:0000313" key="1">
    <source>
        <dbReference type="EMBL" id="KWT99918.1"/>
    </source>
</evidence>
<dbReference type="EMBL" id="LMXU01000032">
    <property type="protein sequence ID" value="KWT99918.1"/>
    <property type="molecule type" value="Genomic_DNA"/>
</dbReference>
<gene>
    <name evidence="1" type="ORF">APQ14_16295</name>
</gene>
<organism evidence="1 2">
    <name type="scientific">Vibrio toranzoniae</name>
    <dbReference type="NCBI Taxonomy" id="1194427"/>
    <lineage>
        <taxon>Bacteria</taxon>
        <taxon>Pseudomonadati</taxon>
        <taxon>Pseudomonadota</taxon>
        <taxon>Gammaproteobacteria</taxon>
        <taxon>Vibrionales</taxon>
        <taxon>Vibrionaceae</taxon>
        <taxon>Vibrio</taxon>
    </lineage>
</organism>
<protein>
    <submittedName>
        <fullName evidence="1">Uncharacterized protein</fullName>
    </submittedName>
</protein>
<dbReference type="GeneID" id="300181009"/>
<name>A0A109D6R0_9VIBR</name>
<dbReference type="Proteomes" id="UP000057389">
    <property type="component" value="Unassembled WGS sequence"/>
</dbReference>
<comment type="caution">
    <text evidence="1">The sequence shown here is derived from an EMBL/GenBank/DDBJ whole genome shotgun (WGS) entry which is preliminary data.</text>
</comment>
<dbReference type="RefSeq" id="WP_025576235.1">
    <property type="nucleotide sequence ID" value="NZ_AP025515.1"/>
</dbReference>
<sequence>MIPFVLLAGAAIMGIGAVATFWSDIKEWIVRGAKKVAEVVRGVVFGVRVFVKKMRDAFKEISRHYSKDRQGNWEETTVTRKVSPSEVPQEILDMANAMSETDITSKLELELS</sequence>
<keyword evidence="2" id="KW-1185">Reference proteome</keyword>
<dbReference type="AlphaFoldDB" id="A0A109D6R0"/>